<protein>
    <submittedName>
        <fullName evidence="1">Uncharacterized protein</fullName>
    </submittedName>
</protein>
<proteinExistence type="predicted"/>
<dbReference type="AlphaFoldDB" id="A0A0A8YA75"/>
<reference evidence="1" key="1">
    <citation type="submission" date="2014-09" db="EMBL/GenBank/DDBJ databases">
        <authorList>
            <person name="Magalhaes I.L.F."/>
            <person name="Oliveira U."/>
            <person name="Santos F.R."/>
            <person name="Vidigal T.H.D.A."/>
            <person name="Brescovit A.D."/>
            <person name="Santos A.J."/>
        </authorList>
    </citation>
    <scope>NUCLEOTIDE SEQUENCE</scope>
    <source>
        <tissue evidence="1">Shoot tissue taken approximately 20 cm above the soil surface</tissue>
    </source>
</reference>
<sequence>MHPLCSCFGPNDFHIFLAQINLLPMK</sequence>
<accession>A0A0A8YA75</accession>
<organism evidence="1">
    <name type="scientific">Arundo donax</name>
    <name type="common">Giant reed</name>
    <name type="synonym">Donax arundinaceus</name>
    <dbReference type="NCBI Taxonomy" id="35708"/>
    <lineage>
        <taxon>Eukaryota</taxon>
        <taxon>Viridiplantae</taxon>
        <taxon>Streptophyta</taxon>
        <taxon>Embryophyta</taxon>
        <taxon>Tracheophyta</taxon>
        <taxon>Spermatophyta</taxon>
        <taxon>Magnoliopsida</taxon>
        <taxon>Liliopsida</taxon>
        <taxon>Poales</taxon>
        <taxon>Poaceae</taxon>
        <taxon>PACMAD clade</taxon>
        <taxon>Arundinoideae</taxon>
        <taxon>Arundineae</taxon>
        <taxon>Arundo</taxon>
    </lineage>
</organism>
<dbReference type="EMBL" id="GBRH01275106">
    <property type="protein sequence ID" value="JAD22789.1"/>
    <property type="molecule type" value="Transcribed_RNA"/>
</dbReference>
<name>A0A0A8YA75_ARUDO</name>
<evidence type="ECO:0000313" key="1">
    <source>
        <dbReference type="EMBL" id="JAD22789.1"/>
    </source>
</evidence>
<reference evidence="1" key="2">
    <citation type="journal article" date="2015" name="Data Brief">
        <title>Shoot transcriptome of the giant reed, Arundo donax.</title>
        <authorList>
            <person name="Barrero R.A."/>
            <person name="Guerrero F.D."/>
            <person name="Moolhuijzen P."/>
            <person name="Goolsby J.A."/>
            <person name="Tidwell J."/>
            <person name="Bellgard S.E."/>
            <person name="Bellgard M.I."/>
        </authorList>
    </citation>
    <scope>NUCLEOTIDE SEQUENCE</scope>
    <source>
        <tissue evidence="1">Shoot tissue taken approximately 20 cm above the soil surface</tissue>
    </source>
</reference>